<evidence type="ECO:0000256" key="1">
    <source>
        <dbReference type="ARBA" id="ARBA00004442"/>
    </source>
</evidence>
<comment type="caution">
    <text evidence="11">The sequence shown here is derived from an EMBL/GenBank/DDBJ whole genome shotgun (WGS) entry which is preliminary data.</text>
</comment>
<feature type="domain" description="SusD-like N-terminal" evidence="8">
    <location>
        <begin position="28"/>
        <end position="227"/>
    </location>
</feature>
<sequence length="668" mass="74838">MIMKLNKHILASVLVGALATPALTSCSDFLDENLTTERNTDFFDTNEGVQSLATAIYYNLRFHHSFEWAFSTTNYGTDEFIVGNDGSNAMWDSYIANLSSDIATVNINTTHAYDVWDNMYSGISSANLLLEKLENYSGSNKNELSGVAHFIRGFNYFKLVSQYGGVPIKLASSNTVEREFSRASAQEVMEQVFSDLTAAYGELPENEAEEGRLTKYAAAHFLAKAYLWRASELNDNWNSSTKSSDLTNVVKYATEVISKHPLAPNFKDLWNYTEVDGPNEQLNEIILAAQRTSADATKGQYGNEQHLYFCSQYRDLPGMARDIAGGREYNRLRTTYYSYNVYNHLNDSRLWKTFRTKQNGNRSAWNAGGVDYVAGDRSVMFLLNKPGDSRVTAPQSNATLADAETKKPVSTVFALYPAGTTATDKVLEDDAYIKYYATCSKYADGSRKSISEEQGNRDGILARSAEDYFFLAEAYIRQGDYSKAAEYLNVIRRRAEWKAGEDRQEHVDGGAAFHEGSLGWGIWGADAEISTYCNRSSYYESNNLQLGSLDAIPSNLEVTDITSIASLPAEDQAICEKLGYSSAYDVAMCFLLNEKSREMMGEFVRWEDLARTKTLEARVKAYNKNAAPNFNPNKHYLRPIPQTFLDIIQKDGHALTTEEKSAMQNPGY</sequence>
<dbReference type="SUPFAM" id="SSF48452">
    <property type="entry name" value="TPR-like"/>
    <property type="match status" value="1"/>
</dbReference>
<dbReference type="Proteomes" id="UP000470332">
    <property type="component" value="Unassembled WGS sequence"/>
</dbReference>
<evidence type="ECO:0000256" key="6">
    <source>
        <dbReference type="SAM" id="SignalP"/>
    </source>
</evidence>
<evidence type="ECO:0000313" key="15">
    <source>
        <dbReference type="Proteomes" id="UP000470332"/>
    </source>
</evidence>
<dbReference type="Proteomes" id="UP000468344">
    <property type="component" value="Unassembled WGS sequence"/>
</dbReference>
<comment type="subcellular location">
    <subcellularLocation>
        <location evidence="1">Cell outer membrane</location>
    </subcellularLocation>
</comment>
<dbReference type="Proteomes" id="UP000483142">
    <property type="component" value="Unassembled WGS sequence"/>
</dbReference>
<dbReference type="Pfam" id="PF07980">
    <property type="entry name" value="SusD_RagB"/>
    <property type="match status" value="1"/>
</dbReference>
<keyword evidence="3 6" id="KW-0732">Signal</keyword>
<evidence type="ECO:0000259" key="8">
    <source>
        <dbReference type="Pfam" id="PF14322"/>
    </source>
</evidence>
<dbReference type="AlphaFoldDB" id="A0A395VQW0"/>
<proteinExistence type="inferred from homology"/>
<evidence type="ECO:0000313" key="9">
    <source>
        <dbReference type="EMBL" id="KAB3866494.1"/>
    </source>
</evidence>
<keyword evidence="5" id="KW-0998">Cell outer membrane</keyword>
<evidence type="ECO:0000313" key="10">
    <source>
        <dbReference type="EMBL" id="KAB6455353.1"/>
    </source>
</evidence>
<comment type="similarity">
    <text evidence="2">Belongs to the SusD family.</text>
</comment>
<gene>
    <name evidence="12" type="ORF">DXC44_00310</name>
    <name evidence="9" type="ORF">GAS37_02065</name>
    <name evidence="11" type="ORF">GAZ06_06190</name>
    <name evidence="10" type="ORF">GAZ09_04995</name>
</gene>
<evidence type="ECO:0000313" key="13">
    <source>
        <dbReference type="Proteomes" id="UP000261278"/>
    </source>
</evidence>
<name>A0A395VQW0_PHOVU</name>
<organism evidence="11 14">
    <name type="scientific">Phocaeicola vulgatus</name>
    <name type="common">Bacteroides vulgatus</name>
    <dbReference type="NCBI Taxonomy" id="821"/>
    <lineage>
        <taxon>Bacteria</taxon>
        <taxon>Pseudomonadati</taxon>
        <taxon>Bacteroidota</taxon>
        <taxon>Bacteroidia</taxon>
        <taxon>Bacteroidales</taxon>
        <taxon>Bacteroidaceae</taxon>
        <taxon>Phocaeicola</taxon>
    </lineage>
</organism>
<evidence type="ECO:0000313" key="14">
    <source>
        <dbReference type="Proteomes" id="UP000468344"/>
    </source>
</evidence>
<evidence type="ECO:0000256" key="5">
    <source>
        <dbReference type="ARBA" id="ARBA00023237"/>
    </source>
</evidence>
<keyword evidence="4" id="KW-0472">Membrane</keyword>
<feature type="domain" description="RagB/SusD" evidence="7">
    <location>
        <begin position="331"/>
        <end position="646"/>
    </location>
</feature>
<feature type="chain" id="PRO_5043166486" evidence="6">
    <location>
        <begin position="25"/>
        <end position="668"/>
    </location>
</feature>
<dbReference type="InterPro" id="IPR033985">
    <property type="entry name" value="SusD-like_N"/>
</dbReference>
<evidence type="ECO:0000313" key="11">
    <source>
        <dbReference type="EMBL" id="KAB6479837.1"/>
    </source>
</evidence>
<evidence type="ECO:0000256" key="3">
    <source>
        <dbReference type="ARBA" id="ARBA00022729"/>
    </source>
</evidence>
<dbReference type="EMBL" id="QSSN01000001">
    <property type="protein sequence ID" value="RGL89212.1"/>
    <property type="molecule type" value="Genomic_DNA"/>
</dbReference>
<evidence type="ECO:0000313" key="12">
    <source>
        <dbReference type="EMBL" id="RGL89212.1"/>
    </source>
</evidence>
<dbReference type="EMBL" id="WDBY01000008">
    <property type="protein sequence ID" value="KAB6479837.1"/>
    <property type="molecule type" value="Genomic_DNA"/>
</dbReference>
<reference evidence="14 15" key="2">
    <citation type="journal article" date="2019" name="Nat. Med.">
        <title>A library of human gut bacterial isolates paired with longitudinal multiomics data enables mechanistic microbiome research.</title>
        <authorList>
            <person name="Poyet M."/>
            <person name="Groussin M."/>
            <person name="Gibbons S.M."/>
            <person name="Avila-Pacheco J."/>
            <person name="Jiang X."/>
            <person name="Kearney S.M."/>
            <person name="Perrotta A.R."/>
            <person name="Berdy B."/>
            <person name="Zhao S."/>
            <person name="Lieberman T.D."/>
            <person name="Swanson P.K."/>
            <person name="Smith M."/>
            <person name="Roesemann S."/>
            <person name="Alexander J.E."/>
            <person name="Rich S.A."/>
            <person name="Livny J."/>
            <person name="Vlamakis H."/>
            <person name="Clish C."/>
            <person name="Bullock K."/>
            <person name="Deik A."/>
            <person name="Scott J."/>
            <person name="Pierce K.A."/>
            <person name="Xavier R.J."/>
            <person name="Alm E.J."/>
        </authorList>
    </citation>
    <scope>NUCLEOTIDE SEQUENCE [LARGE SCALE GENOMIC DNA]</scope>
    <source>
        <strain evidence="11 14">BIOML-A140</strain>
        <strain evidence="10 16">BIOML-A141</strain>
        <strain evidence="9 15">BIOML-A9</strain>
    </source>
</reference>
<protein>
    <submittedName>
        <fullName evidence="11">RagB/SusD family nutrient uptake outer membrane protein</fullName>
    </submittedName>
</protein>
<dbReference type="InterPro" id="IPR012944">
    <property type="entry name" value="SusD_RagB_dom"/>
</dbReference>
<dbReference type="EMBL" id="WDBZ01000007">
    <property type="protein sequence ID" value="KAB6455353.1"/>
    <property type="molecule type" value="Genomic_DNA"/>
</dbReference>
<evidence type="ECO:0000313" key="16">
    <source>
        <dbReference type="Proteomes" id="UP000483142"/>
    </source>
</evidence>
<dbReference type="GO" id="GO:0009279">
    <property type="term" value="C:cell outer membrane"/>
    <property type="evidence" value="ECO:0007669"/>
    <property type="project" value="UniProtKB-SubCell"/>
</dbReference>
<dbReference type="Gene3D" id="1.25.40.390">
    <property type="match status" value="1"/>
</dbReference>
<evidence type="ECO:0000256" key="4">
    <source>
        <dbReference type="ARBA" id="ARBA00023136"/>
    </source>
</evidence>
<dbReference type="Proteomes" id="UP000261278">
    <property type="component" value="Unassembled WGS sequence"/>
</dbReference>
<dbReference type="PROSITE" id="PS51257">
    <property type="entry name" value="PROKAR_LIPOPROTEIN"/>
    <property type="match status" value="1"/>
</dbReference>
<dbReference type="InterPro" id="IPR011990">
    <property type="entry name" value="TPR-like_helical_dom_sf"/>
</dbReference>
<reference evidence="12 13" key="1">
    <citation type="submission" date="2018-08" db="EMBL/GenBank/DDBJ databases">
        <title>A genome reference for cultivated species of the human gut microbiota.</title>
        <authorList>
            <person name="Zou Y."/>
            <person name="Xue W."/>
            <person name="Luo G."/>
        </authorList>
    </citation>
    <scope>NUCLEOTIDE SEQUENCE [LARGE SCALE GENOMIC DNA]</scope>
    <source>
        <strain evidence="12 13">TF05-18</strain>
    </source>
</reference>
<evidence type="ECO:0000256" key="2">
    <source>
        <dbReference type="ARBA" id="ARBA00006275"/>
    </source>
</evidence>
<dbReference type="EMBL" id="WCXA01000003">
    <property type="protein sequence ID" value="KAB3866494.1"/>
    <property type="molecule type" value="Genomic_DNA"/>
</dbReference>
<accession>A0A395VQW0</accession>
<evidence type="ECO:0000259" key="7">
    <source>
        <dbReference type="Pfam" id="PF07980"/>
    </source>
</evidence>
<dbReference type="Pfam" id="PF14322">
    <property type="entry name" value="SusD-like_3"/>
    <property type="match status" value="1"/>
</dbReference>
<feature type="signal peptide" evidence="6">
    <location>
        <begin position="1"/>
        <end position="24"/>
    </location>
</feature>